<name>A0ABX7SAT0_9BACT</name>
<gene>
    <name evidence="1" type="ORF">JYK00_03285</name>
</gene>
<dbReference type="EMBL" id="CP071446">
    <property type="protein sequence ID" value="QTA38551.1"/>
    <property type="molecule type" value="Genomic_DNA"/>
</dbReference>
<protein>
    <submittedName>
        <fullName evidence="1">Uncharacterized protein</fullName>
    </submittedName>
</protein>
<evidence type="ECO:0000313" key="1">
    <source>
        <dbReference type="EMBL" id="QTA38551.1"/>
    </source>
</evidence>
<evidence type="ECO:0000313" key="2">
    <source>
        <dbReference type="Proteomes" id="UP000671862"/>
    </source>
</evidence>
<accession>A0ABX7SAT0</accession>
<dbReference type="RefSeq" id="WP_207567268.1">
    <property type="nucleotide sequence ID" value="NZ_CP071446.1"/>
</dbReference>
<reference evidence="1 2" key="1">
    <citation type="submission" date="2021-03" db="EMBL/GenBank/DDBJ databases">
        <title>Thermosipho ferrireducens sp.nov., an anaerobic thermophilic iron-reducing bacterium isolated from a deep-sea hydrothermal sulfide deposits.</title>
        <authorList>
            <person name="Zeng X."/>
            <person name="Chen Y."/>
            <person name="Shao Z."/>
        </authorList>
    </citation>
    <scope>NUCLEOTIDE SEQUENCE [LARGE SCALE GENOMIC DNA]</scope>
    <source>
        <strain evidence="1 2">JL129W03</strain>
    </source>
</reference>
<proteinExistence type="predicted"/>
<keyword evidence="2" id="KW-1185">Reference proteome</keyword>
<organism evidence="1 2">
    <name type="scientific">Thermosipho ferrireducens</name>
    <dbReference type="NCBI Taxonomy" id="2571116"/>
    <lineage>
        <taxon>Bacteria</taxon>
        <taxon>Thermotogati</taxon>
        <taxon>Thermotogota</taxon>
        <taxon>Thermotogae</taxon>
        <taxon>Thermotogales</taxon>
        <taxon>Fervidobacteriaceae</taxon>
        <taxon>Thermosipho</taxon>
    </lineage>
</organism>
<dbReference type="Proteomes" id="UP000671862">
    <property type="component" value="Chromosome"/>
</dbReference>
<sequence>MKQPVLTLLYEGPEEYKQSIENFFFERGYLLGVGTPVYVYIAHDKNLYAWKVTYQEKAIDNFSNLSSNISLLFDELKNIFEKKTTPEYSIIYDPITNSINIQKGKNKPYIVEHKRNVYPLIINGQTKNLREGFVTVEGMTVYLGKPMEITYSENFFKDIYGIFGKYKFDGTKVFEDHLNSYFTYPETPYYIDSEKVISMHYKYEKGKLQQNQIPIIDVYKNYVFYSDGTLENIDKLWQYKFHYTPVDWFFSENLLLVSFINNNVILFDLSRRRILFEKFFKDVWGVGLTKDSIFIASDNSLIELDIKKFRTKNTYEIIKGQDFVIYNDLKFVYGNVLKPRYKGIYKIKDTYYYMDKKIKDYILSYIWNGNFYIVTKEGTWRFNK</sequence>